<dbReference type="AlphaFoldDB" id="A0A9X3S4E2"/>
<comment type="caution">
    <text evidence="4">The sequence shown here is derived from an EMBL/GenBank/DDBJ whole genome shotgun (WGS) entry which is preliminary data.</text>
</comment>
<dbReference type="EMBL" id="JAPDOD010000051">
    <property type="protein sequence ID" value="MDA0165704.1"/>
    <property type="molecule type" value="Genomic_DNA"/>
</dbReference>
<dbReference type="Gene3D" id="3.40.1090.10">
    <property type="entry name" value="Cytosolic phospholipase A2 catalytic domain"/>
    <property type="match status" value="2"/>
</dbReference>
<evidence type="ECO:0000313" key="5">
    <source>
        <dbReference type="Proteomes" id="UP001149140"/>
    </source>
</evidence>
<dbReference type="GO" id="GO:0016042">
    <property type="term" value="P:lipid catabolic process"/>
    <property type="evidence" value="ECO:0007669"/>
    <property type="project" value="UniProtKB-UniRule"/>
</dbReference>
<keyword evidence="2" id="KW-0378">Hydrolase</keyword>
<dbReference type="Pfam" id="PF01734">
    <property type="entry name" value="Patatin"/>
    <property type="match status" value="1"/>
</dbReference>
<keyword evidence="1 2" id="KW-0443">Lipid metabolism</keyword>
<dbReference type="RefSeq" id="WP_270044966.1">
    <property type="nucleotide sequence ID" value="NZ_JAPDOD010000051.1"/>
</dbReference>
<comment type="caution">
    <text evidence="2">Lacks conserved residue(s) required for the propagation of feature annotation.</text>
</comment>
<accession>A0A9X3S4E2</accession>
<gene>
    <name evidence="4" type="ORF">OM076_35885</name>
</gene>
<feature type="domain" description="PNPLA" evidence="3">
    <location>
        <begin position="5"/>
        <end position="194"/>
    </location>
</feature>
<dbReference type="SUPFAM" id="SSF52151">
    <property type="entry name" value="FabD/lysophospholipase-like"/>
    <property type="match status" value="1"/>
</dbReference>
<evidence type="ECO:0000256" key="2">
    <source>
        <dbReference type="PROSITE-ProRule" id="PRU01161"/>
    </source>
</evidence>
<proteinExistence type="predicted"/>
<reference evidence="4" key="1">
    <citation type="submission" date="2022-10" db="EMBL/GenBank/DDBJ databases">
        <title>The WGS of Solirubrobacter ginsenosidimutans DSM 21036.</title>
        <authorList>
            <person name="Jiang Z."/>
        </authorList>
    </citation>
    <scope>NUCLEOTIDE SEQUENCE</scope>
    <source>
        <strain evidence="4">DSM 21036</strain>
    </source>
</reference>
<dbReference type="GO" id="GO:0016787">
    <property type="term" value="F:hydrolase activity"/>
    <property type="evidence" value="ECO:0007669"/>
    <property type="project" value="UniProtKB-UniRule"/>
</dbReference>
<feature type="active site" description="Proton acceptor" evidence="2">
    <location>
        <position position="180"/>
    </location>
</feature>
<name>A0A9X3S4E2_9ACTN</name>
<dbReference type="InterPro" id="IPR002641">
    <property type="entry name" value="PNPLA_dom"/>
</dbReference>
<dbReference type="PROSITE" id="PS51635">
    <property type="entry name" value="PNPLA"/>
    <property type="match status" value="1"/>
</dbReference>
<feature type="active site" description="Nucleophile" evidence="2">
    <location>
        <position position="41"/>
    </location>
</feature>
<keyword evidence="5" id="KW-1185">Reference proteome</keyword>
<dbReference type="InterPro" id="IPR016035">
    <property type="entry name" value="Acyl_Trfase/lysoPLipase"/>
</dbReference>
<dbReference type="Proteomes" id="UP001149140">
    <property type="component" value="Unassembled WGS sequence"/>
</dbReference>
<evidence type="ECO:0000259" key="3">
    <source>
        <dbReference type="PROSITE" id="PS51635"/>
    </source>
</evidence>
<protein>
    <submittedName>
        <fullName evidence="4">Patatin-like phospholipase family protein</fullName>
    </submittedName>
</protein>
<sequence>MIAVVLAGGGERVVAWEIGVLAGLVDGGIDPRRAAAVLGTSAGALVAARVAAGVDPRADADAIAAAPPGRHGSQVETFVALAAAWESAGASTAERRRAFGRLAVEQSPGGEEAAVASVARRLPGGGWPASLRVAAVDARSGERVVFDPSAGVSLARAIAASRAVPVLRAPVTIGGRPLIDGALGSATNADALAGIDAWLTIIITPVAADPAATGPERLWLTALREEVAGLERHGRNVVVVHASIEEREAMGPDPMSAATAPLAMAAGRERGRAVAGQISPRRAA</sequence>
<evidence type="ECO:0000313" key="4">
    <source>
        <dbReference type="EMBL" id="MDA0165704.1"/>
    </source>
</evidence>
<evidence type="ECO:0000256" key="1">
    <source>
        <dbReference type="ARBA" id="ARBA00023098"/>
    </source>
</evidence>
<organism evidence="4 5">
    <name type="scientific">Solirubrobacter ginsenosidimutans</name>
    <dbReference type="NCBI Taxonomy" id="490573"/>
    <lineage>
        <taxon>Bacteria</taxon>
        <taxon>Bacillati</taxon>
        <taxon>Actinomycetota</taxon>
        <taxon>Thermoleophilia</taxon>
        <taxon>Solirubrobacterales</taxon>
        <taxon>Solirubrobacteraceae</taxon>
        <taxon>Solirubrobacter</taxon>
    </lineage>
</organism>
<feature type="short sequence motif" description="GXSXG" evidence="2">
    <location>
        <begin position="39"/>
        <end position="43"/>
    </location>
</feature>
<feature type="short sequence motif" description="DGA/G" evidence="2">
    <location>
        <begin position="180"/>
        <end position="182"/>
    </location>
</feature>
<keyword evidence="2" id="KW-0442">Lipid degradation</keyword>